<comment type="caution">
    <text evidence="3">The sequence shown here is derived from an EMBL/GenBank/DDBJ whole genome shotgun (WGS) entry which is preliminary data.</text>
</comment>
<protein>
    <submittedName>
        <fullName evidence="3">Uncharacterized protein</fullName>
    </submittedName>
</protein>
<sequence>MDLLTAIALGAAGGALVETITVFALVDAWQEARRRQRLRRAGPPSFGGFVDLPARAAAGITRIILGAIAGAVFHDQLAGIAAAIAVGASAPAVLQQFASFQSARQAIEHDGGPAPAGQRTDGPARHGSTRDGNSHDEHVPDEIALNGAAHHDRTAHDDGSTTNDTGPDEAAPVGTAPVGPAPVRTATTRRGARRALADGPEAAR</sequence>
<name>A0A495W4W6_9PSEU</name>
<feature type="transmembrane region" description="Helical" evidence="2">
    <location>
        <begin position="6"/>
        <end position="29"/>
    </location>
</feature>
<keyword evidence="2" id="KW-1133">Transmembrane helix</keyword>
<gene>
    <name evidence="3" type="ORF">C8E97_4859</name>
</gene>
<reference evidence="3 4" key="1">
    <citation type="submission" date="2018-10" db="EMBL/GenBank/DDBJ databases">
        <title>Sequencing the genomes of 1000 actinobacteria strains.</title>
        <authorList>
            <person name="Klenk H.-P."/>
        </authorList>
    </citation>
    <scope>NUCLEOTIDE SEQUENCE [LARGE SCALE GENOMIC DNA]</scope>
    <source>
        <strain evidence="3 4">DSM 43800</strain>
    </source>
</reference>
<feature type="compositionally biased region" description="Basic and acidic residues" evidence="1">
    <location>
        <begin position="122"/>
        <end position="139"/>
    </location>
</feature>
<evidence type="ECO:0000256" key="2">
    <source>
        <dbReference type="SAM" id="Phobius"/>
    </source>
</evidence>
<evidence type="ECO:0000313" key="3">
    <source>
        <dbReference type="EMBL" id="RKT56170.1"/>
    </source>
</evidence>
<proteinExistence type="predicted"/>
<dbReference type="AlphaFoldDB" id="A0A495W4W6"/>
<feature type="region of interest" description="Disordered" evidence="1">
    <location>
        <begin position="152"/>
        <end position="204"/>
    </location>
</feature>
<accession>A0A495W4W6</accession>
<evidence type="ECO:0000313" key="4">
    <source>
        <dbReference type="Proteomes" id="UP000282084"/>
    </source>
</evidence>
<feature type="region of interest" description="Disordered" evidence="1">
    <location>
        <begin position="108"/>
        <end position="139"/>
    </location>
</feature>
<dbReference type="EMBL" id="RBXO01000001">
    <property type="protein sequence ID" value="RKT56170.1"/>
    <property type="molecule type" value="Genomic_DNA"/>
</dbReference>
<evidence type="ECO:0000256" key="1">
    <source>
        <dbReference type="SAM" id="MobiDB-lite"/>
    </source>
</evidence>
<keyword evidence="2" id="KW-0472">Membrane</keyword>
<keyword evidence="4" id="KW-1185">Reference proteome</keyword>
<organism evidence="3 4">
    <name type="scientific">Saccharothrix australiensis</name>
    <dbReference type="NCBI Taxonomy" id="2072"/>
    <lineage>
        <taxon>Bacteria</taxon>
        <taxon>Bacillati</taxon>
        <taxon>Actinomycetota</taxon>
        <taxon>Actinomycetes</taxon>
        <taxon>Pseudonocardiales</taxon>
        <taxon>Pseudonocardiaceae</taxon>
        <taxon>Saccharothrix</taxon>
    </lineage>
</organism>
<dbReference type="Proteomes" id="UP000282084">
    <property type="component" value="Unassembled WGS sequence"/>
</dbReference>
<keyword evidence="2" id="KW-0812">Transmembrane</keyword>
<feature type="compositionally biased region" description="Low complexity" evidence="1">
    <location>
        <begin position="170"/>
        <end position="189"/>
    </location>
</feature>